<accession>A0A8H6RAC0</accession>
<comment type="caution">
    <text evidence="2">The sequence shown here is derived from an EMBL/GenBank/DDBJ whole genome shotgun (WGS) entry which is preliminary data.</text>
</comment>
<organism evidence="2 3">
    <name type="scientific">Pseudocercospora fuligena</name>
    <dbReference type="NCBI Taxonomy" id="685502"/>
    <lineage>
        <taxon>Eukaryota</taxon>
        <taxon>Fungi</taxon>
        <taxon>Dikarya</taxon>
        <taxon>Ascomycota</taxon>
        <taxon>Pezizomycotina</taxon>
        <taxon>Dothideomycetes</taxon>
        <taxon>Dothideomycetidae</taxon>
        <taxon>Mycosphaerellales</taxon>
        <taxon>Mycosphaerellaceae</taxon>
        <taxon>Pseudocercospora</taxon>
    </lineage>
</organism>
<feature type="non-terminal residue" evidence="2">
    <location>
        <position position="1"/>
    </location>
</feature>
<protein>
    <submittedName>
        <fullName evidence="2">Uncharacterized protein</fullName>
    </submittedName>
</protein>
<gene>
    <name evidence="2" type="ORF">HII31_09819</name>
</gene>
<dbReference type="AlphaFoldDB" id="A0A8H6RAC0"/>
<proteinExistence type="predicted"/>
<keyword evidence="3" id="KW-1185">Reference proteome</keyword>
<name>A0A8H6RAC0_9PEZI</name>
<evidence type="ECO:0000313" key="2">
    <source>
        <dbReference type="EMBL" id="KAF7188896.1"/>
    </source>
</evidence>
<evidence type="ECO:0000256" key="1">
    <source>
        <dbReference type="SAM" id="MobiDB-lite"/>
    </source>
</evidence>
<dbReference type="EMBL" id="JABCIY010000204">
    <property type="protein sequence ID" value="KAF7188896.1"/>
    <property type="molecule type" value="Genomic_DNA"/>
</dbReference>
<evidence type="ECO:0000313" key="3">
    <source>
        <dbReference type="Proteomes" id="UP000660729"/>
    </source>
</evidence>
<feature type="region of interest" description="Disordered" evidence="1">
    <location>
        <begin position="193"/>
        <end position="235"/>
    </location>
</feature>
<dbReference type="Proteomes" id="UP000660729">
    <property type="component" value="Unassembled WGS sequence"/>
</dbReference>
<sequence>SSEAASILIRKAINHHSHPNGFDSVKLMKLSFLSMESDFLRHVQLQNRSVLTRLLLFLHLGRIVDSQSFQHSQPLPSGTQRCHTAMILADVRKRDTEIPISMSDTDGQRSGMVASGSEVQLELEDETELLELCLECCTGRSPAEPGCTALWPTSRSTLCRLAFGSTNLCQVQHSVPYRCGDETPRVEVGMGGGGSGSCNVEGDSAGSRQPYSSVKAGWPPETGPEESSLPMSTYTSDRTKWISSLECRRGRTRSRRRRWTRQDVEPNTTPLLSQRSSRLANVSGAYGGLYGTPRDVRRSHTLGPGTEITGSSLCAQISTVTFDAARCGIQAGTRPPST</sequence>
<reference evidence="2" key="1">
    <citation type="submission" date="2020-04" db="EMBL/GenBank/DDBJ databases">
        <title>Draft genome resource of the tomato pathogen Pseudocercospora fuligena.</title>
        <authorList>
            <person name="Zaccaron A."/>
        </authorList>
    </citation>
    <scope>NUCLEOTIDE SEQUENCE</scope>
    <source>
        <strain evidence="2">PF001</strain>
    </source>
</reference>